<dbReference type="GO" id="GO:0016791">
    <property type="term" value="F:phosphatase activity"/>
    <property type="evidence" value="ECO:0007669"/>
    <property type="project" value="TreeGrafter"/>
</dbReference>
<dbReference type="AlphaFoldDB" id="A0A2Z4FQJ6"/>
<dbReference type="SUPFAM" id="SSF56300">
    <property type="entry name" value="Metallo-dependent phosphatases"/>
    <property type="match status" value="1"/>
</dbReference>
<protein>
    <submittedName>
        <fullName evidence="2">Metallophosphoesterase</fullName>
    </submittedName>
</protein>
<dbReference type="PANTHER" id="PTHR42850:SF2">
    <property type="entry name" value="BLL5683 PROTEIN"/>
    <property type="match status" value="1"/>
</dbReference>
<feature type="domain" description="Calcineurin-like phosphoesterase" evidence="1">
    <location>
        <begin position="3"/>
        <end position="186"/>
    </location>
</feature>
<dbReference type="EMBL" id="CP030032">
    <property type="protein sequence ID" value="AWV91351.1"/>
    <property type="molecule type" value="Genomic_DNA"/>
</dbReference>
<dbReference type="Proteomes" id="UP000249799">
    <property type="component" value="Chromosome"/>
</dbReference>
<evidence type="ECO:0000313" key="3">
    <source>
        <dbReference type="Proteomes" id="UP000249799"/>
    </source>
</evidence>
<accession>A0A2Z4FQJ6</accession>
<gene>
    <name evidence="2" type="ORF">DN745_03960</name>
</gene>
<dbReference type="InterPro" id="IPR050126">
    <property type="entry name" value="Ap4A_hydrolase"/>
</dbReference>
<proteinExistence type="predicted"/>
<dbReference type="KEGG" id="bsed:DN745_03960"/>
<sequence length="246" mass="28480">MIIGIFSDVHSNLEALTTVVKAYEEDEREVDMYVCLGDVVGYCANPNECAEIVRDLTEYTILGNHDAAVCGRMDYSFYYEAARKALDWHANELREPLHEWLRTLPYSQVWEDVEFCHGSPINREDFDYVFNLHQANQLIPHFDELQHVTFIGHSHLTKSFSLHPEKGAVETTAPFLEFDPELKYIVTVGSVGQPRDNDNRACFGYYDTEAKTFSYERREYDIRSAARKIFESDLSSDFAKRLFFGI</sequence>
<evidence type="ECO:0000259" key="1">
    <source>
        <dbReference type="Pfam" id="PF00149"/>
    </source>
</evidence>
<dbReference type="Gene3D" id="3.60.21.10">
    <property type="match status" value="1"/>
</dbReference>
<dbReference type="GO" id="GO:0005737">
    <property type="term" value="C:cytoplasm"/>
    <property type="evidence" value="ECO:0007669"/>
    <property type="project" value="TreeGrafter"/>
</dbReference>
<evidence type="ECO:0000313" key="2">
    <source>
        <dbReference type="EMBL" id="AWV91351.1"/>
    </source>
</evidence>
<dbReference type="RefSeq" id="WP_111337534.1">
    <property type="nucleotide sequence ID" value="NZ_CP030032.1"/>
</dbReference>
<organism evidence="2 3">
    <name type="scientific">Bradymonas sediminis</name>
    <dbReference type="NCBI Taxonomy" id="1548548"/>
    <lineage>
        <taxon>Bacteria</taxon>
        <taxon>Deltaproteobacteria</taxon>
        <taxon>Bradymonadales</taxon>
        <taxon>Bradymonadaceae</taxon>
        <taxon>Bradymonas</taxon>
    </lineage>
</organism>
<dbReference type="PANTHER" id="PTHR42850">
    <property type="entry name" value="METALLOPHOSPHOESTERASE"/>
    <property type="match status" value="1"/>
</dbReference>
<dbReference type="PIRSF" id="PIRSF000883">
    <property type="entry name" value="Pesterase_MJ0912"/>
    <property type="match status" value="1"/>
</dbReference>
<dbReference type="InterPro" id="IPR004843">
    <property type="entry name" value="Calcineurin-like_PHP"/>
</dbReference>
<dbReference type="OrthoDB" id="9813918at2"/>
<name>A0A2Z4FQJ6_9DELT</name>
<dbReference type="CDD" id="cd00838">
    <property type="entry name" value="MPP_superfamily"/>
    <property type="match status" value="1"/>
</dbReference>
<dbReference type="InterPro" id="IPR011152">
    <property type="entry name" value="Pesterase_MJ0912"/>
</dbReference>
<dbReference type="InterPro" id="IPR029052">
    <property type="entry name" value="Metallo-depent_PP-like"/>
</dbReference>
<keyword evidence="3" id="KW-1185">Reference proteome</keyword>
<dbReference type="Pfam" id="PF00149">
    <property type="entry name" value="Metallophos"/>
    <property type="match status" value="1"/>
</dbReference>
<reference evidence="2 3" key="1">
    <citation type="submission" date="2018-06" db="EMBL/GenBank/DDBJ databases">
        <title>Lujinxingia sediminis gen. nov. sp. nov., a new facultative anaerobic member of the class Deltaproteobacteria, and proposal of Lujinxingaceae fam. nov.</title>
        <authorList>
            <person name="Guo L.-Y."/>
            <person name="Li C.-M."/>
            <person name="Wang S."/>
            <person name="Du Z.-J."/>
        </authorList>
    </citation>
    <scope>NUCLEOTIDE SEQUENCE [LARGE SCALE GENOMIC DNA]</scope>
    <source>
        <strain evidence="2 3">FA350</strain>
    </source>
</reference>